<sequence length="341" mass="36465">MAEIVLGIGTSHSPLLAIEPALWAERAKDDHRKQELYLADGRVVSYAELAEETAGRYADRAVPENFEKQALRAQQALDRLAAAIAEAELDALVVIGDDQEELFSRAHMPAIAVYNGPEIVTHPKNEVNPNLPGWYQEANKGYKMDAVHRHPVAAELADGLIEGLIEAGVDVAVASEVTDPHQAGFGHAYGFVIDRLCGDRPIPILPVMLNTYFPPNVPRPGRCYDIGQVIGRTLAALPGGQRVGVVASGGLTHFAVDEDLDRRLLAALEAGDVDTLRALPPSGLRSGNSEILNWIMTAGAVDGLTVTDSEYIPVQRTPAGTGIGLAFLVWRPVPSAPGSSL</sequence>
<feature type="domain" description="Extradiol ring-cleavage dioxygenase class III enzyme subunit B" evidence="1">
    <location>
        <begin position="129"/>
        <end position="303"/>
    </location>
</feature>
<evidence type="ECO:0000313" key="2">
    <source>
        <dbReference type="EMBL" id="MFC7605435.1"/>
    </source>
</evidence>
<dbReference type="RefSeq" id="WP_343974871.1">
    <property type="nucleotide sequence ID" value="NZ_BAAAGK010000127.1"/>
</dbReference>
<dbReference type="Gene3D" id="3.40.830.10">
    <property type="entry name" value="LigB-like"/>
    <property type="match status" value="1"/>
</dbReference>
<name>A0ABW2TBM9_9ACTN</name>
<evidence type="ECO:0000259" key="1">
    <source>
        <dbReference type="Pfam" id="PF02900"/>
    </source>
</evidence>
<proteinExistence type="predicted"/>
<dbReference type="Pfam" id="PF02900">
    <property type="entry name" value="LigB"/>
    <property type="match status" value="1"/>
</dbReference>
<dbReference type="EMBL" id="JBHTEE010000001">
    <property type="protein sequence ID" value="MFC7605435.1"/>
    <property type="molecule type" value="Genomic_DNA"/>
</dbReference>
<dbReference type="Proteomes" id="UP001596514">
    <property type="component" value="Unassembled WGS sequence"/>
</dbReference>
<reference evidence="3" key="1">
    <citation type="journal article" date="2019" name="Int. J. Syst. Evol. Microbiol.">
        <title>The Global Catalogue of Microorganisms (GCM) 10K type strain sequencing project: providing services to taxonomists for standard genome sequencing and annotation.</title>
        <authorList>
            <consortium name="The Broad Institute Genomics Platform"/>
            <consortium name="The Broad Institute Genome Sequencing Center for Infectious Disease"/>
            <person name="Wu L."/>
            <person name="Ma J."/>
        </authorList>
    </citation>
    <scope>NUCLEOTIDE SEQUENCE [LARGE SCALE GENOMIC DNA]</scope>
    <source>
        <strain evidence="3">JCM 10083</strain>
    </source>
</reference>
<keyword evidence="3" id="KW-1185">Reference proteome</keyword>
<organism evidence="2 3">
    <name type="scientific">Streptosporangium amethystogenes subsp. fukuiense</name>
    <dbReference type="NCBI Taxonomy" id="698418"/>
    <lineage>
        <taxon>Bacteria</taxon>
        <taxon>Bacillati</taxon>
        <taxon>Actinomycetota</taxon>
        <taxon>Actinomycetes</taxon>
        <taxon>Streptosporangiales</taxon>
        <taxon>Streptosporangiaceae</taxon>
        <taxon>Streptosporangium</taxon>
    </lineage>
</organism>
<gene>
    <name evidence="2" type="ORF">ACFQVD_35575</name>
</gene>
<accession>A0ABW2TBM9</accession>
<dbReference type="SUPFAM" id="SSF53213">
    <property type="entry name" value="LigB-like"/>
    <property type="match status" value="1"/>
</dbReference>
<protein>
    <recommendedName>
        <fullName evidence="1">Extradiol ring-cleavage dioxygenase class III enzyme subunit B domain-containing protein</fullName>
    </recommendedName>
</protein>
<comment type="caution">
    <text evidence="2">The sequence shown here is derived from an EMBL/GenBank/DDBJ whole genome shotgun (WGS) entry which is preliminary data.</text>
</comment>
<evidence type="ECO:0000313" key="3">
    <source>
        <dbReference type="Proteomes" id="UP001596514"/>
    </source>
</evidence>
<dbReference type="InterPro" id="IPR004183">
    <property type="entry name" value="Xdiol_dOase_suB"/>
</dbReference>